<dbReference type="FunFam" id="1.10.10.410:FF:000001">
    <property type="entry name" value="Aspartyl/glutamyl-tRNA(Asn/Gln) amidotransferase subunit B"/>
    <property type="match status" value="1"/>
</dbReference>
<evidence type="ECO:0000256" key="2">
    <source>
        <dbReference type="ARBA" id="ARBA00011123"/>
    </source>
</evidence>
<sequence length="480" mass="53505">MFEANQYETVIGLEVHVELHTKTKIFCGCSTSFGAPPNTHTCPICLGHPGVLPVLNKQAVEYAMKAAMALNCTIADVSKFDRKNYFYPDSPKAYQISQYDQPIGENGWIDIEVNGQTKRIGITRLHLEEDAGKLSHVDGGYASLVDFNRVGTPLVEIVSEPDLRTPEEAKAYLEKLRAIMLYCDVSDVKMEEGSMRCDANVSLRPYGQEKFGIRAELKNMNSFRGVVRGLEYEQMRQADILDGGGVVVQETRRWDESQGKTFSMRGKEEAHDYRYFPDPDLVRMHIDEAWKDRVRSSIPELPDARKARYTSEFGLPSYDADVITASKQLADFFEESLQYTKDAKQVSNWIMGELLGYLNSYNMELKDVKITSQGLGEMIGLLEKGTINGKIAKTVFKDMLVSGKLPQQIVEEQGLVQISDEGAIASIVDEIVSANPQSVADFKAGKDKAIGFLVGQVMKASKGKANPALANKLLLERLNQ</sequence>
<dbReference type="GO" id="GO:0070681">
    <property type="term" value="P:glutaminyl-tRNAGln biosynthesis via transamidation"/>
    <property type="evidence" value="ECO:0007669"/>
    <property type="project" value="TreeGrafter"/>
</dbReference>
<evidence type="ECO:0000256" key="6">
    <source>
        <dbReference type="ARBA" id="ARBA00022840"/>
    </source>
</evidence>
<dbReference type="NCBIfam" id="NF004011">
    <property type="entry name" value="PRK05477.1-1"/>
    <property type="match status" value="1"/>
</dbReference>
<dbReference type="Pfam" id="PF02637">
    <property type="entry name" value="GatB_Yqey"/>
    <property type="match status" value="1"/>
</dbReference>
<accession>A0A7W5B0L5</accession>
<dbReference type="InterPro" id="IPR004413">
    <property type="entry name" value="GatB"/>
</dbReference>
<dbReference type="EMBL" id="JACHXK010000010">
    <property type="protein sequence ID" value="MBB3112178.1"/>
    <property type="molecule type" value="Genomic_DNA"/>
</dbReference>
<keyword evidence="7 11" id="KW-0648">Protein biosynthesis</keyword>
<dbReference type="InterPro" id="IPR014746">
    <property type="entry name" value="Gln_synth/guanido_kin_cat_dom"/>
</dbReference>
<dbReference type="GO" id="GO:0050567">
    <property type="term" value="F:glutaminyl-tRNA synthase (glutamine-hydrolyzing) activity"/>
    <property type="evidence" value="ECO:0007669"/>
    <property type="project" value="UniProtKB-UniRule"/>
</dbReference>
<dbReference type="Pfam" id="PF02934">
    <property type="entry name" value="GatB_N"/>
    <property type="match status" value="1"/>
</dbReference>
<dbReference type="SMART" id="SM00845">
    <property type="entry name" value="GatB_Yqey"/>
    <property type="match status" value="1"/>
</dbReference>
<dbReference type="InterPro" id="IPR042114">
    <property type="entry name" value="GatB_C_1"/>
</dbReference>
<proteinExistence type="inferred from homology"/>
<gene>
    <name evidence="11" type="primary">gatB</name>
    <name evidence="13" type="ORF">FHS18_004256</name>
</gene>
<comment type="function">
    <text evidence="8 11">Allows the formation of correctly charged Asn-tRNA(Asn) or Gln-tRNA(Gln) through the transamidation of misacylated Asp-tRNA(Asn) or Glu-tRNA(Gln) in organisms which lack either or both of asparaginyl-tRNA or glutaminyl-tRNA synthetases. The reaction takes place in the presence of glutamine and ATP through an activated phospho-Asp-tRNA(Asn) or phospho-Glu-tRNA(Gln).</text>
</comment>
<reference evidence="13 14" key="1">
    <citation type="submission" date="2020-08" db="EMBL/GenBank/DDBJ databases">
        <title>Genomic Encyclopedia of Type Strains, Phase III (KMG-III): the genomes of soil and plant-associated and newly described type strains.</title>
        <authorList>
            <person name="Whitman W."/>
        </authorList>
    </citation>
    <scope>NUCLEOTIDE SEQUENCE [LARGE SCALE GENOMIC DNA]</scope>
    <source>
        <strain evidence="13 14">CECT 5862</strain>
    </source>
</reference>
<evidence type="ECO:0000256" key="9">
    <source>
        <dbReference type="ARBA" id="ARBA00047380"/>
    </source>
</evidence>
<dbReference type="InterPro" id="IPR018027">
    <property type="entry name" value="Asn/Gln_amidotransferase"/>
</dbReference>
<comment type="caution">
    <text evidence="13">The sequence shown here is derived from an EMBL/GenBank/DDBJ whole genome shotgun (WGS) entry which is preliminary data.</text>
</comment>
<dbReference type="InterPro" id="IPR017959">
    <property type="entry name" value="Asn/Gln-tRNA_amidoTrfase_suB/E"/>
</dbReference>
<comment type="catalytic activity">
    <reaction evidence="10 11">
        <text>L-glutamyl-tRNA(Gln) + L-glutamine + ATP + H2O = L-glutaminyl-tRNA(Gln) + L-glutamate + ADP + phosphate + H(+)</text>
        <dbReference type="Rhea" id="RHEA:17521"/>
        <dbReference type="Rhea" id="RHEA-COMP:9681"/>
        <dbReference type="Rhea" id="RHEA-COMP:9684"/>
        <dbReference type="ChEBI" id="CHEBI:15377"/>
        <dbReference type="ChEBI" id="CHEBI:15378"/>
        <dbReference type="ChEBI" id="CHEBI:29985"/>
        <dbReference type="ChEBI" id="CHEBI:30616"/>
        <dbReference type="ChEBI" id="CHEBI:43474"/>
        <dbReference type="ChEBI" id="CHEBI:58359"/>
        <dbReference type="ChEBI" id="CHEBI:78520"/>
        <dbReference type="ChEBI" id="CHEBI:78521"/>
        <dbReference type="ChEBI" id="CHEBI:456216"/>
    </reaction>
</comment>
<dbReference type="PANTHER" id="PTHR11659">
    <property type="entry name" value="GLUTAMYL-TRNA GLN AMIDOTRANSFERASE SUBUNIT B MITOCHONDRIAL AND PROKARYOTIC PET112-RELATED"/>
    <property type="match status" value="1"/>
</dbReference>
<evidence type="ECO:0000256" key="4">
    <source>
        <dbReference type="ARBA" id="ARBA00022598"/>
    </source>
</evidence>
<dbReference type="NCBIfam" id="TIGR00133">
    <property type="entry name" value="gatB"/>
    <property type="match status" value="1"/>
</dbReference>
<evidence type="ECO:0000256" key="7">
    <source>
        <dbReference type="ARBA" id="ARBA00022917"/>
    </source>
</evidence>
<dbReference type="HAMAP" id="MF_00121">
    <property type="entry name" value="GatB"/>
    <property type="match status" value="1"/>
</dbReference>
<dbReference type="GO" id="GO:0005524">
    <property type="term" value="F:ATP binding"/>
    <property type="evidence" value="ECO:0007669"/>
    <property type="project" value="UniProtKB-KW"/>
</dbReference>
<dbReference type="FunFam" id="1.10.150.380:FF:000001">
    <property type="entry name" value="Aspartyl/glutamyl-tRNA(Asn/Gln) amidotransferase subunit B"/>
    <property type="match status" value="1"/>
</dbReference>
<dbReference type="RefSeq" id="WP_183602169.1">
    <property type="nucleotide sequence ID" value="NZ_JACHXK010000010.1"/>
</dbReference>
<keyword evidence="5 11" id="KW-0547">Nucleotide-binding</keyword>
<evidence type="ECO:0000259" key="12">
    <source>
        <dbReference type="SMART" id="SM00845"/>
    </source>
</evidence>
<evidence type="ECO:0000256" key="11">
    <source>
        <dbReference type="HAMAP-Rule" id="MF_00121"/>
    </source>
</evidence>
<name>A0A7W5B0L5_9BACL</name>
<dbReference type="NCBIfam" id="NF004014">
    <property type="entry name" value="PRK05477.1-4"/>
    <property type="match status" value="1"/>
</dbReference>
<evidence type="ECO:0000256" key="3">
    <source>
        <dbReference type="ARBA" id="ARBA00016923"/>
    </source>
</evidence>
<evidence type="ECO:0000313" key="14">
    <source>
        <dbReference type="Proteomes" id="UP000570361"/>
    </source>
</evidence>
<comment type="catalytic activity">
    <reaction evidence="9 11">
        <text>L-aspartyl-tRNA(Asn) + L-glutamine + ATP + H2O = L-asparaginyl-tRNA(Asn) + L-glutamate + ADP + phosphate + 2 H(+)</text>
        <dbReference type="Rhea" id="RHEA:14513"/>
        <dbReference type="Rhea" id="RHEA-COMP:9674"/>
        <dbReference type="Rhea" id="RHEA-COMP:9677"/>
        <dbReference type="ChEBI" id="CHEBI:15377"/>
        <dbReference type="ChEBI" id="CHEBI:15378"/>
        <dbReference type="ChEBI" id="CHEBI:29985"/>
        <dbReference type="ChEBI" id="CHEBI:30616"/>
        <dbReference type="ChEBI" id="CHEBI:43474"/>
        <dbReference type="ChEBI" id="CHEBI:58359"/>
        <dbReference type="ChEBI" id="CHEBI:78515"/>
        <dbReference type="ChEBI" id="CHEBI:78516"/>
        <dbReference type="ChEBI" id="CHEBI:456216"/>
    </reaction>
</comment>
<dbReference type="NCBIfam" id="NF004012">
    <property type="entry name" value="PRK05477.1-2"/>
    <property type="match status" value="1"/>
</dbReference>
<dbReference type="InterPro" id="IPR017958">
    <property type="entry name" value="Gln-tRNA_amidoTrfase_suB_CS"/>
</dbReference>
<dbReference type="GO" id="GO:0006412">
    <property type="term" value="P:translation"/>
    <property type="evidence" value="ECO:0007669"/>
    <property type="project" value="UniProtKB-UniRule"/>
</dbReference>
<dbReference type="SUPFAM" id="SSF55931">
    <property type="entry name" value="Glutamine synthetase/guanido kinase"/>
    <property type="match status" value="1"/>
</dbReference>
<dbReference type="EC" id="6.3.5.-" evidence="11"/>
<dbReference type="Gene3D" id="1.10.10.410">
    <property type="match status" value="1"/>
</dbReference>
<dbReference type="AlphaFoldDB" id="A0A7W5B0L5"/>
<keyword evidence="14" id="KW-1185">Reference proteome</keyword>
<dbReference type="SUPFAM" id="SSF89095">
    <property type="entry name" value="GatB/YqeY motif"/>
    <property type="match status" value="1"/>
</dbReference>
<evidence type="ECO:0000256" key="10">
    <source>
        <dbReference type="ARBA" id="ARBA00047913"/>
    </source>
</evidence>
<dbReference type="Gene3D" id="1.10.150.380">
    <property type="entry name" value="GatB domain, N-terminal subdomain"/>
    <property type="match status" value="1"/>
</dbReference>
<evidence type="ECO:0000256" key="8">
    <source>
        <dbReference type="ARBA" id="ARBA00024799"/>
    </source>
</evidence>
<keyword evidence="13" id="KW-0808">Transferase</keyword>
<evidence type="ECO:0000313" key="13">
    <source>
        <dbReference type="EMBL" id="MBB3112178.1"/>
    </source>
</evidence>
<protein>
    <recommendedName>
        <fullName evidence="3 11">Aspartyl/glutamyl-tRNA(Asn/Gln) amidotransferase subunit B</fullName>
        <shortName evidence="11">Asp/Glu-ADT subunit B</shortName>
        <ecNumber evidence="11">6.3.5.-</ecNumber>
    </recommendedName>
</protein>
<keyword evidence="4 11" id="KW-0436">Ligase</keyword>
<dbReference type="InterPro" id="IPR003789">
    <property type="entry name" value="Asn/Gln_tRNA_amidoTrase-B-like"/>
</dbReference>
<dbReference type="PROSITE" id="PS01234">
    <property type="entry name" value="GATB"/>
    <property type="match status" value="1"/>
</dbReference>
<evidence type="ECO:0000256" key="1">
    <source>
        <dbReference type="ARBA" id="ARBA00005306"/>
    </source>
</evidence>
<dbReference type="InterPro" id="IPR023168">
    <property type="entry name" value="GatB_Yqey_C_2"/>
</dbReference>
<evidence type="ECO:0000256" key="5">
    <source>
        <dbReference type="ARBA" id="ARBA00022741"/>
    </source>
</evidence>
<dbReference type="PANTHER" id="PTHR11659:SF0">
    <property type="entry name" value="GLUTAMYL-TRNA(GLN) AMIDOTRANSFERASE SUBUNIT B, MITOCHONDRIAL"/>
    <property type="match status" value="1"/>
</dbReference>
<dbReference type="InterPro" id="IPR006075">
    <property type="entry name" value="Asn/Gln-tRNA_Trfase_suB/E_cat"/>
</dbReference>
<keyword evidence="6 11" id="KW-0067">ATP-binding</keyword>
<dbReference type="GO" id="GO:0016740">
    <property type="term" value="F:transferase activity"/>
    <property type="evidence" value="ECO:0007669"/>
    <property type="project" value="UniProtKB-KW"/>
</dbReference>
<comment type="similarity">
    <text evidence="1 11">Belongs to the GatB/GatE family. GatB subfamily.</text>
</comment>
<dbReference type="Proteomes" id="UP000570361">
    <property type="component" value="Unassembled WGS sequence"/>
</dbReference>
<organism evidence="13 14">
    <name type="scientific">Paenibacillus phyllosphaerae</name>
    <dbReference type="NCBI Taxonomy" id="274593"/>
    <lineage>
        <taxon>Bacteria</taxon>
        <taxon>Bacillati</taxon>
        <taxon>Bacillota</taxon>
        <taxon>Bacilli</taxon>
        <taxon>Bacillales</taxon>
        <taxon>Paenibacillaceae</taxon>
        <taxon>Paenibacillus</taxon>
    </lineage>
</organism>
<feature type="domain" description="Asn/Gln amidotransferase" evidence="12">
    <location>
        <begin position="331"/>
        <end position="478"/>
    </location>
</feature>
<comment type="subunit">
    <text evidence="2 11">Heterotrimer of A, B and C subunits.</text>
</comment>